<keyword evidence="6" id="KW-1185">Reference proteome</keyword>
<feature type="compositionally biased region" description="Low complexity" evidence="3">
    <location>
        <begin position="235"/>
        <end position="250"/>
    </location>
</feature>
<keyword evidence="2" id="KW-0539">Nucleus</keyword>
<name>A0A165N5T0_EXIGL</name>
<dbReference type="InterPro" id="IPR050936">
    <property type="entry name" value="AP-1-like"/>
</dbReference>
<dbReference type="GO" id="GO:0000976">
    <property type="term" value="F:transcription cis-regulatory region binding"/>
    <property type="evidence" value="ECO:0007669"/>
    <property type="project" value="InterPro"/>
</dbReference>
<dbReference type="PROSITE" id="PS00036">
    <property type="entry name" value="BZIP_BASIC"/>
    <property type="match status" value="1"/>
</dbReference>
<evidence type="ECO:0000259" key="4">
    <source>
        <dbReference type="PROSITE" id="PS00036"/>
    </source>
</evidence>
<dbReference type="EMBL" id="KV425902">
    <property type="protein sequence ID" value="KZW00255.1"/>
    <property type="molecule type" value="Genomic_DNA"/>
</dbReference>
<dbReference type="GO" id="GO:0090575">
    <property type="term" value="C:RNA polymerase II transcription regulator complex"/>
    <property type="evidence" value="ECO:0007669"/>
    <property type="project" value="TreeGrafter"/>
</dbReference>
<feature type="region of interest" description="Disordered" evidence="3">
    <location>
        <begin position="1"/>
        <end position="141"/>
    </location>
</feature>
<feature type="compositionally biased region" description="Basic and acidic residues" evidence="3">
    <location>
        <begin position="115"/>
        <end position="139"/>
    </location>
</feature>
<sequence>MYAAPGTHPPSSANPARVSRSPTPQGFQQSQPYQSSVSPKPSTGRKRKTPPDATGHPPLPPPQQQFMSTNQQPYQQLVQQPQQQQQQPNPPPQDQSDGGSPQPGGSGGRQLSTSKRAEQNRKAQRAFRERRDQHVKSLESRAQLVDAALASAEEANRRWEECRNIVDQLRAENAALRAALGAVSAAQAAIPHLNPAFAASRTLAELQLSQSSKDQPAADTANGVTRPASTPLPPAAAVSTTSTAAPPAAADPHKVSQDGKDDAS</sequence>
<evidence type="ECO:0000313" key="6">
    <source>
        <dbReference type="Proteomes" id="UP000077266"/>
    </source>
</evidence>
<dbReference type="InterPro" id="IPR046347">
    <property type="entry name" value="bZIP_sf"/>
</dbReference>
<dbReference type="InterPro" id="IPR004827">
    <property type="entry name" value="bZIP"/>
</dbReference>
<dbReference type="OrthoDB" id="2593073at2759"/>
<feature type="compositionally biased region" description="Basic and acidic residues" evidence="3">
    <location>
        <begin position="251"/>
        <end position="264"/>
    </location>
</feature>
<evidence type="ECO:0000256" key="2">
    <source>
        <dbReference type="ARBA" id="ARBA00023242"/>
    </source>
</evidence>
<proteinExistence type="predicted"/>
<gene>
    <name evidence="5" type="ORF">EXIGLDRAFT_830906</name>
</gene>
<evidence type="ECO:0000256" key="3">
    <source>
        <dbReference type="SAM" id="MobiDB-lite"/>
    </source>
</evidence>
<dbReference type="PANTHER" id="PTHR40621">
    <property type="entry name" value="TRANSCRIPTION FACTOR KAPC-RELATED"/>
    <property type="match status" value="1"/>
</dbReference>
<accession>A0A165N5T0</accession>
<dbReference type="AlphaFoldDB" id="A0A165N5T0"/>
<dbReference type="InParanoid" id="A0A165N5T0"/>
<feature type="region of interest" description="Disordered" evidence="3">
    <location>
        <begin position="206"/>
        <end position="264"/>
    </location>
</feature>
<dbReference type="PANTHER" id="PTHR40621:SF6">
    <property type="entry name" value="AP-1-LIKE TRANSCRIPTION FACTOR YAP1-RELATED"/>
    <property type="match status" value="1"/>
</dbReference>
<evidence type="ECO:0000313" key="5">
    <source>
        <dbReference type="EMBL" id="KZW00255.1"/>
    </source>
</evidence>
<protein>
    <recommendedName>
        <fullName evidence="4">BZIP domain-containing protein</fullName>
    </recommendedName>
</protein>
<feature type="compositionally biased region" description="Low complexity" evidence="3">
    <location>
        <begin position="28"/>
        <end position="42"/>
    </location>
</feature>
<dbReference type="Gene3D" id="1.20.5.170">
    <property type="match status" value="1"/>
</dbReference>
<feature type="compositionally biased region" description="Low complexity" evidence="3">
    <location>
        <begin position="71"/>
        <end position="87"/>
    </location>
</feature>
<dbReference type="GO" id="GO:0001228">
    <property type="term" value="F:DNA-binding transcription activator activity, RNA polymerase II-specific"/>
    <property type="evidence" value="ECO:0007669"/>
    <property type="project" value="TreeGrafter"/>
</dbReference>
<dbReference type="STRING" id="1314781.A0A165N5T0"/>
<reference evidence="5 6" key="1">
    <citation type="journal article" date="2016" name="Mol. Biol. Evol.">
        <title>Comparative Genomics of Early-Diverging Mushroom-Forming Fungi Provides Insights into the Origins of Lignocellulose Decay Capabilities.</title>
        <authorList>
            <person name="Nagy L.G."/>
            <person name="Riley R."/>
            <person name="Tritt A."/>
            <person name="Adam C."/>
            <person name="Daum C."/>
            <person name="Floudas D."/>
            <person name="Sun H."/>
            <person name="Yadav J.S."/>
            <person name="Pangilinan J."/>
            <person name="Larsson K.H."/>
            <person name="Matsuura K."/>
            <person name="Barry K."/>
            <person name="Labutti K."/>
            <person name="Kuo R."/>
            <person name="Ohm R.A."/>
            <person name="Bhattacharya S.S."/>
            <person name="Shirouzu T."/>
            <person name="Yoshinaga Y."/>
            <person name="Martin F.M."/>
            <person name="Grigoriev I.V."/>
            <person name="Hibbett D.S."/>
        </authorList>
    </citation>
    <scope>NUCLEOTIDE SEQUENCE [LARGE SCALE GENOMIC DNA]</scope>
    <source>
        <strain evidence="5 6">HHB12029</strain>
    </source>
</reference>
<dbReference type="CDD" id="cd14688">
    <property type="entry name" value="bZIP_YAP"/>
    <property type="match status" value="1"/>
</dbReference>
<feature type="compositionally biased region" description="Polar residues" evidence="3">
    <location>
        <begin position="9"/>
        <end position="27"/>
    </location>
</feature>
<evidence type="ECO:0000256" key="1">
    <source>
        <dbReference type="ARBA" id="ARBA00004123"/>
    </source>
</evidence>
<feature type="domain" description="BZIP" evidence="4">
    <location>
        <begin position="115"/>
        <end position="130"/>
    </location>
</feature>
<comment type="subcellular location">
    <subcellularLocation>
        <location evidence="1">Nucleus</location>
    </subcellularLocation>
</comment>
<dbReference type="SUPFAM" id="SSF57959">
    <property type="entry name" value="Leucine zipper domain"/>
    <property type="match status" value="1"/>
</dbReference>
<organism evidence="5 6">
    <name type="scientific">Exidia glandulosa HHB12029</name>
    <dbReference type="NCBI Taxonomy" id="1314781"/>
    <lineage>
        <taxon>Eukaryota</taxon>
        <taxon>Fungi</taxon>
        <taxon>Dikarya</taxon>
        <taxon>Basidiomycota</taxon>
        <taxon>Agaricomycotina</taxon>
        <taxon>Agaricomycetes</taxon>
        <taxon>Auriculariales</taxon>
        <taxon>Exidiaceae</taxon>
        <taxon>Exidia</taxon>
    </lineage>
</organism>
<dbReference type="Proteomes" id="UP000077266">
    <property type="component" value="Unassembled WGS sequence"/>
</dbReference>